<dbReference type="RefSeq" id="WP_006092274.1">
    <property type="nucleotide sequence ID" value="NZ_AOHW01000048.1"/>
</dbReference>
<dbReference type="PANTHER" id="PTHR34236:SF1">
    <property type="entry name" value="DIMETHYL SULFOXIDE REDUCTASE TRANSCRIPTIONAL ACTIVATOR"/>
    <property type="match status" value="1"/>
</dbReference>
<accession>L9VJL9</accession>
<dbReference type="AlphaFoldDB" id="L9VJL9"/>
<dbReference type="InterPro" id="IPR007050">
    <property type="entry name" value="HTH_bacterioopsin"/>
</dbReference>
<reference evidence="5 6" key="1">
    <citation type="journal article" date="2014" name="PLoS Genet.">
        <title>Phylogenetically driven sequencing of extremely halophilic archaea reveals strategies for static and dynamic osmo-response.</title>
        <authorList>
            <person name="Becker E.A."/>
            <person name="Seitzer P.M."/>
            <person name="Tritt A."/>
            <person name="Larsen D."/>
            <person name="Krusor M."/>
            <person name="Yao A.I."/>
            <person name="Wu D."/>
            <person name="Madern D."/>
            <person name="Eisen J.A."/>
            <person name="Darling A.E."/>
            <person name="Facciotti M.T."/>
        </authorList>
    </citation>
    <scope>NUCLEOTIDE SEQUENCE [LARGE SCALE GENOMIC DNA]</scope>
    <source>
        <strain evidence="5 6">GA33</strain>
    </source>
</reference>
<evidence type="ECO:0000259" key="4">
    <source>
        <dbReference type="Pfam" id="PF24278"/>
    </source>
</evidence>
<evidence type="ECO:0000313" key="5">
    <source>
        <dbReference type="EMBL" id="ELY37266.1"/>
    </source>
</evidence>
<name>L9VJL9_9EURY</name>
<evidence type="ECO:0000313" key="6">
    <source>
        <dbReference type="Proteomes" id="UP000011599"/>
    </source>
</evidence>
<dbReference type="Pfam" id="PF24278">
    <property type="entry name" value="HVO_0513_N"/>
    <property type="match status" value="1"/>
</dbReference>
<sequence length="227" mass="25364">MKGLDEAERMNAIRIAITHTETTIHPIHSLVCTAPAVSRELILYVTVTDGIETTINYVEGDPEVYESALRTELDIDEYEIYPDGDDGCYSYLRNELDAYNRALATAFQRETLAVIPPIEYLPDRRMVVSIVTTSSDFREIREEIPDELTVDVISVGSVPQIADAPLTVDQRRALETAWELGYYEIPRTATLQDIADRLDCAVSTVSDLLRRGQSSLVAAALDVNDHD</sequence>
<dbReference type="OrthoDB" id="27447at2157"/>
<keyword evidence="6" id="KW-1185">Reference proteome</keyword>
<organism evidence="5 6">
    <name type="scientific">Natronorubrum tibetense GA33</name>
    <dbReference type="NCBI Taxonomy" id="1114856"/>
    <lineage>
        <taxon>Archaea</taxon>
        <taxon>Methanobacteriati</taxon>
        <taxon>Methanobacteriota</taxon>
        <taxon>Stenosarchaea group</taxon>
        <taxon>Halobacteria</taxon>
        <taxon>Halobacteriales</taxon>
        <taxon>Natrialbaceae</taxon>
        <taxon>Natronorubrum</taxon>
    </lineage>
</organism>
<proteinExistence type="predicted"/>
<protein>
    <submittedName>
        <fullName evidence="5">Bacterio-opsin activator HTH domain-containing protein</fullName>
    </submittedName>
</protein>
<dbReference type="InterPro" id="IPR056493">
    <property type="entry name" value="HVO_0513_N"/>
</dbReference>
<evidence type="ECO:0000259" key="3">
    <source>
        <dbReference type="Pfam" id="PF04967"/>
    </source>
</evidence>
<dbReference type="PATRIC" id="fig|1114856.3.peg.4242"/>
<gene>
    <name evidence="5" type="ORF">C496_20555</name>
</gene>
<dbReference type="Pfam" id="PF04967">
    <property type="entry name" value="HTH_10"/>
    <property type="match status" value="1"/>
</dbReference>
<feature type="domain" description="HTH bat-type" evidence="3">
    <location>
        <begin position="166"/>
        <end position="217"/>
    </location>
</feature>
<evidence type="ECO:0000256" key="2">
    <source>
        <dbReference type="ARBA" id="ARBA00023163"/>
    </source>
</evidence>
<dbReference type="Proteomes" id="UP000011599">
    <property type="component" value="Unassembled WGS sequence"/>
</dbReference>
<evidence type="ECO:0000256" key="1">
    <source>
        <dbReference type="ARBA" id="ARBA00023015"/>
    </source>
</evidence>
<dbReference type="eggNOG" id="arCOG02274">
    <property type="taxonomic scope" value="Archaea"/>
</dbReference>
<comment type="caution">
    <text evidence="5">The sequence shown here is derived from an EMBL/GenBank/DDBJ whole genome shotgun (WGS) entry which is preliminary data.</text>
</comment>
<keyword evidence="1" id="KW-0805">Transcription regulation</keyword>
<keyword evidence="2" id="KW-0804">Transcription</keyword>
<feature type="domain" description="HVO-0513-like N-terminal" evidence="4">
    <location>
        <begin position="25"/>
        <end position="157"/>
    </location>
</feature>
<dbReference type="PANTHER" id="PTHR34236">
    <property type="entry name" value="DIMETHYL SULFOXIDE REDUCTASE TRANSCRIPTIONAL ACTIVATOR"/>
    <property type="match status" value="1"/>
</dbReference>
<dbReference type="EMBL" id="AOHW01000048">
    <property type="protein sequence ID" value="ELY37266.1"/>
    <property type="molecule type" value="Genomic_DNA"/>
</dbReference>